<accession>A0A5C3PPS8</accession>
<reference evidence="1 2" key="1">
    <citation type="journal article" date="2019" name="Nat. Ecol. Evol.">
        <title>Megaphylogeny resolves global patterns of mushroom evolution.</title>
        <authorList>
            <person name="Varga T."/>
            <person name="Krizsan K."/>
            <person name="Foldi C."/>
            <person name="Dima B."/>
            <person name="Sanchez-Garcia M."/>
            <person name="Sanchez-Ramirez S."/>
            <person name="Szollosi G.J."/>
            <person name="Szarkandi J.G."/>
            <person name="Papp V."/>
            <person name="Albert L."/>
            <person name="Andreopoulos W."/>
            <person name="Angelini C."/>
            <person name="Antonin V."/>
            <person name="Barry K.W."/>
            <person name="Bougher N.L."/>
            <person name="Buchanan P."/>
            <person name="Buyck B."/>
            <person name="Bense V."/>
            <person name="Catcheside P."/>
            <person name="Chovatia M."/>
            <person name="Cooper J."/>
            <person name="Damon W."/>
            <person name="Desjardin D."/>
            <person name="Finy P."/>
            <person name="Geml J."/>
            <person name="Haridas S."/>
            <person name="Hughes K."/>
            <person name="Justo A."/>
            <person name="Karasinski D."/>
            <person name="Kautmanova I."/>
            <person name="Kiss B."/>
            <person name="Kocsube S."/>
            <person name="Kotiranta H."/>
            <person name="LaButti K.M."/>
            <person name="Lechner B.E."/>
            <person name="Liimatainen K."/>
            <person name="Lipzen A."/>
            <person name="Lukacs Z."/>
            <person name="Mihaltcheva S."/>
            <person name="Morgado L.N."/>
            <person name="Niskanen T."/>
            <person name="Noordeloos M.E."/>
            <person name="Ohm R.A."/>
            <person name="Ortiz-Santana B."/>
            <person name="Ovrebo C."/>
            <person name="Racz N."/>
            <person name="Riley R."/>
            <person name="Savchenko A."/>
            <person name="Shiryaev A."/>
            <person name="Soop K."/>
            <person name="Spirin V."/>
            <person name="Szebenyi C."/>
            <person name="Tomsovsky M."/>
            <person name="Tulloss R.E."/>
            <person name="Uehling J."/>
            <person name="Grigoriev I.V."/>
            <person name="Vagvolgyi C."/>
            <person name="Papp T."/>
            <person name="Martin F.M."/>
            <person name="Miettinen O."/>
            <person name="Hibbett D.S."/>
            <person name="Nagy L.G."/>
        </authorList>
    </citation>
    <scope>NUCLEOTIDE SEQUENCE [LARGE SCALE GENOMIC DNA]</scope>
    <source>
        <strain evidence="1 2">HHB13444</strain>
    </source>
</reference>
<organism evidence="1 2">
    <name type="scientific">Polyporus arcularius HHB13444</name>
    <dbReference type="NCBI Taxonomy" id="1314778"/>
    <lineage>
        <taxon>Eukaryota</taxon>
        <taxon>Fungi</taxon>
        <taxon>Dikarya</taxon>
        <taxon>Basidiomycota</taxon>
        <taxon>Agaricomycotina</taxon>
        <taxon>Agaricomycetes</taxon>
        <taxon>Polyporales</taxon>
        <taxon>Polyporaceae</taxon>
        <taxon>Polyporus</taxon>
    </lineage>
</organism>
<dbReference type="Proteomes" id="UP000308197">
    <property type="component" value="Unassembled WGS sequence"/>
</dbReference>
<proteinExistence type="predicted"/>
<dbReference type="EMBL" id="ML211022">
    <property type="protein sequence ID" value="TFK91372.1"/>
    <property type="molecule type" value="Genomic_DNA"/>
</dbReference>
<evidence type="ECO:0000313" key="1">
    <source>
        <dbReference type="EMBL" id="TFK91372.1"/>
    </source>
</evidence>
<protein>
    <submittedName>
        <fullName evidence="1">Uncharacterized protein</fullName>
    </submittedName>
</protein>
<keyword evidence="2" id="KW-1185">Reference proteome</keyword>
<dbReference type="AlphaFoldDB" id="A0A5C3PPS8"/>
<evidence type="ECO:0000313" key="2">
    <source>
        <dbReference type="Proteomes" id="UP000308197"/>
    </source>
</evidence>
<sequence length="198" mass="21874">MSSTRTIFQHSFAVPVNSSNVRISRFLLVELQLFDTPHHVCSAQVAWNVLAFPCHPSGSRPPLVPQILEPEGARILLPADSLLHPIFCTFHRLRGGTLPRRVLLIIQFYEFAVAGPPGAREVAATIDVRTLAPAQFTCTSPYVSLEISPMDTVYSDDEDIDEPDDDEMRMLQNGILVETLGTDDEEVCEGHGEGGVYQ</sequence>
<dbReference type="InParanoid" id="A0A5C3PPS8"/>
<gene>
    <name evidence="1" type="ORF">K466DRAFT_596206</name>
</gene>
<name>A0A5C3PPS8_9APHY</name>